<dbReference type="OrthoDB" id="125347at2759"/>
<dbReference type="PANTHER" id="PTHR19303:SF27">
    <property type="entry name" value="HTH CENPB-TYPE DOMAIN-CONTAINING PROTEIN"/>
    <property type="match status" value="1"/>
</dbReference>
<name>A0A2J7RIU0_9NEOP</name>
<dbReference type="Proteomes" id="UP000235965">
    <property type="component" value="Unassembled WGS sequence"/>
</dbReference>
<accession>A0A2J7RIU0</accession>
<gene>
    <name evidence="1" type="ORF">B7P43_G17809</name>
</gene>
<dbReference type="InParanoid" id="A0A2J7RIU0"/>
<dbReference type="GO" id="GO:0003677">
    <property type="term" value="F:DNA binding"/>
    <property type="evidence" value="ECO:0007669"/>
    <property type="project" value="TreeGrafter"/>
</dbReference>
<proteinExistence type="predicted"/>
<dbReference type="AlphaFoldDB" id="A0A2J7RIU0"/>
<keyword evidence="2" id="KW-1185">Reference proteome</keyword>
<organism evidence="1 2">
    <name type="scientific">Cryptotermes secundus</name>
    <dbReference type="NCBI Taxonomy" id="105785"/>
    <lineage>
        <taxon>Eukaryota</taxon>
        <taxon>Metazoa</taxon>
        <taxon>Ecdysozoa</taxon>
        <taxon>Arthropoda</taxon>
        <taxon>Hexapoda</taxon>
        <taxon>Insecta</taxon>
        <taxon>Pterygota</taxon>
        <taxon>Neoptera</taxon>
        <taxon>Polyneoptera</taxon>
        <taxon>Dictyoptera</taxon>
        <taxon>Blattodea</taxon>
        <taxon>Blattoidea</taxon>
        <taxon>Termitoidae</taxon>
        <taxon>Kalotermitidae</taxon>
        <taxon>Cryptotermitinae</taxon>
        <taxon>Cryptotermes</taxon>
    </lineage>
</organism>
<dbReference type="EMBL" id="NEVH01003069">
    <property type="protein sequence ID" value="PNF40758.1"/>
    <property type="molecule type" value="Genomic_DNA"/>
</dbReference>
<protein>
    <submittedName>
        <fullName evidence="1">Uncharacterized protein</fullName>
    </submittedName>
</protein>
<dbReference type="PANTHER" id="PTHR19303">
    <property type="entry name" value="TRANSPOSON"/>
    <property type="match status" value="1"/>
</dbReference>
<reference evidence="1 2" key="1">
    <citation type="submission" date="2017-12" db="EMBL/GenBank/DDBJ databases">
        <title>Hemimetabolous genomes reveal molecular basis of termite eusociality.</title>
        <authorList>
            <person name="Harrison M.C."/>
            <person name="Jongepier E."/>
            <person name="Robertson H.M."/>
            <person name="Arning N."/>
            <person name="Bitard-Feildel T."/>
            <person name="Chao H."/>
            <person name="Childers C.P."/>
            <person name="Dinh H."/>
            <person name="Doddapaneni H."/>
            <person name="Dugan S."/>
            <person name="Gowin J."/>
            <person name="Greiner C."/>
            <person name="Han Y."/>
            <person name="Hu H."/>
            <person name="Hughes D.S.T."/>
            <person name="Huylmans A.-K."/>
            <person name="Kemena C."/>
            <person name="Kremer L.P.M."/>
            <person name="Lee S.L."/>
            <person name="Lopez-Ezquerra A."/>
            <person name="Mallet L."/>
            <person name="Monroy-Kuhn J.M."/>
            <person name="Moser A."/>
            <person name="Murali S.C."/>
            <person name="Muzny D.M."/>
            <person name="Otani S."/>
            <person name="Piulachs M.-D."/>
            <person name="Poelchau M."/>
            <person name="Qu J."/>
            <person name="Schaub F."/>
            <person name="Wada-Katsumata A."/>
            <person name="Worley K.C."/>
            <person name="Xie Q."/>
            <person name="Ylla G."/>
            <person name="Poulsen M."/>
            <person name="Gibbs R.A."/>
            <person name="Schal C."/>
            <person name="Richards S."/>
            <person name="Belles X."/>
            <person name="Korb J."/>
            <person name="Bornberg-Bauer E."/>
        </authorList>
    </citation>
    <scope>NUCLEOTIDE SEQUENCE [LARGE SCALE GENOMIC DNA]</scope>
    <source>
        <tissue evidence="1">Whole body</tissue>
    </source>
</reference>
<dbReference type="InterPro" id="IPR050863">
    <property type="entry name" value="CenT-Element_Derived"/>
</dbReference>
<dbReference type="STRING" id="105785.A0A2J7RIU0"/>
<comment type="caution">
    <text evidence="1">The sequence shown here is derived from an EMBL/GenBank/DDBJ whole genome shotgun (WGS) entry which is preliminary data.</text>
</comment>
<evidence type="ECO:0000313" key="1">
    <source>
        <dbReference type="EMBL" id="PNF40758.1"/>
    </source>
</evidence>
<sequence length="134" mass="15260">MPGSSTAEEEVFKRSRGWFEKFKRRSGIHSVVRHGEAASSDTKAAEKFIGDFKKLIDSEGYLPQQVFNCDETGLFWKNMLKRTYITAEDNTLSGHKPMKDCLMLFCANASGNLKIKPLFVYHSESPRAFKKCKV</sequence>
<dbReference type="GO" id="GO:0005634">
    <property type="term" value="C:nucleus"/>
    <property type="evidence" value="ECO:0007669"/>
    <property type="project" value="TreeGrafter"/>
</dbReference>
<evidence type="ECO:0000313" key="2">
    <source>
        <dbReference type="Proteomes" id="UP000235965"/>
    </source>
</evidence>